<dbReference type="AlphaFoldDB" id="A0A918IBQ6"/>
<feature type="chain" id="PRO_5036941428" description="Calcium-binding protein" evidence="1">
    <location>
        <begin position="28"/>
        <end position="283"/>
    </location>
</feature>
<dbReference type="Proteomes" id="UP000618795">
    <property type="component" value="Unassembled WGS sequence"/>
</dbReference>
<keyword evidence="3" id="KW-1185">Reference proteome</keyword>
<evidence type="ECO:0008006" key="4">
    <source>
        <dbReference type="Google" id="ProtNLM"/>
    </source>
</evidence>
<comment type="caution">
    <text evidence="2">The sequence shown here is derived from an EMBL/GenBank/DDBJ whole genome shotgun (WGS) entry which is preliminary data.</text>
</comment>
<organism evidence="2 3">
    <name type="scientific">Streptomyces filipinensis</name>
    <dbReference type="NCBI Taxonomy" id="66887"/>
    <lineage>
        <taxon>Bacteria</taxon>
        <taxon>Bacillati</taxon>
        <taxon>Actinomycetota</taxon>
        <taxon>Actinomycetes</taxon>
        <taxon>Kitasatosporales</taxon>
        <taxon>Streptomycetaceae</taxon>
        <taxon>Streptomyces</taxon>
    </lineage>
</organism>
<evidence type="ECO:0000256" key="1">
    <source>
        <dbReference type="SAM" id="SignalP"/>
    </source>
</evidence>
<accession>A0A918IBQ6</accession>
<sequence length="283" mass="29229">MRIQVRAAAVSGAVVVSALALPAAAHAAERPGASAKLGAFAAESVHPDTSLGNITFSKAVINGGQDIVLGVATRKSVTVTYTATSSSGVALTEAFLWQGTDPSSTDTITGSLGTDDDPSCTESTTRTGVYSCKAVFHINAASDLKKNGAAGTWKLFLGGYDLYANASYNDDVATTKIKKAAQLTLDATPEPVQKGKAITVTGRLKRADWNAGTYSGYSGQKALLQYRKKGSRTYTTLKTVTSGTGGSLKTTVKATADGYYRFSFAASTTTAASTSAGDYVDVK</sequence>
<protein>
    <recommendedName>
        <fullName evidence="4">Calcium-binding protein</fullName>
    </recommendedName>
</protein>
<keyword evidence="1" id="KW-0732">Signal</keyword>
<reference evidence="2" key="2">
    <citation type="submission" date="2020-09" db="EMBL/GenBank/DDBJ databases">
        <authorList>
            <person name="Sun Q."/>
            <person name="Ohkuma M."/>
        </authorList>
    </citation>
    <scope>NUCLEOTIDE SEQUENCE</scope>
    <source>
        <strain evidence="2">JCM 4369</strain>
    </source>
</reference>
<feature type="signal peptide" evidence="1">
    <location>
        <begin position="1"/>
        <end position="27"/>
    </location>
</feature>
<dbReference type="EMBL" id="BMTD01000005">
    <property type="protein sequence ID" value="GGU93002.1"/>
    <property type="molecule type" value="Genomic_DNA"/>
</dbReference>
<dbReference type="RefSeq" id="WP_191873968.1">
    <property type="nucleotide sequence ID" value="NZ_BMTD01000005.1"/>
</dbReference>
<name>A0A918IBQ6_9ACTN</name>
<gene>
    <name evidence="2" type="ORF">GCM10010260_29750</name>
</gene>
<evidence type="ECO:0000313" key="2">
    <source>
        <dbReference type="EMBL" id="GGU93002.1"/>
    </source>
</evidence>
<proteinExistence type="predicted"/>
<reference evidence="2" key="1">
    <citation type="journal article" date="2014" name="Int. J. Syst. Evol. Microbiol.">
        <title>Complete genome sequence of Corynebacterium casei LMG S-19264T (=DSM 44701T), isolated from a smear-ripened cheese.</title>
        <authorList>
            <consortium name="US DOE Joint Genome Institute (JGI-PGF)"/>
            <person name="Walter F."/>
            <person name="Albersmeier A."/>
            <person name="Kalinowski J."/>
            <person name="Ruckert C."/>
        </authorList>
    </citation>
    <scope>NUCLEOTIDE SEQUENCE</scope>
    <source>
        <strain evidence="2">JCM 4369</strain>
    </source>
</reference>
<evidence type="ECO:0000313" key="3">
    <source>
        <dbReference type="Proteomes" id="UP000618795"/>
    </source>
</evidence>